<evidence type="ECO:0000259" key="3">
    <source>
        <dbReference type="PROSITE" id="PS50940"/>
    </source>
</evidence>
<organism evidence="4 5">
    <name type="scientific">Skeletonema marinoi</name>
    <dbReference type="NCBI Taxonomy" id="267567"/>
    <lineage>
        <taxon>Eukaryota</taxon>
        <taxon>Sar</taxon>
        <taxon>Stramenopiles</taxon>
        <taxon>Ochrophyta</taxon>
        <taxon>Bacillariophyta</taxon>
        <taxon>Coscinodiscophyceae</taxon>
        <taxon>Thalassiosirophycidae</taxon>
        <taxon>Thalassiosirales</taxon>
        <taxon>Skeletonemataceae</taxon>
        <taxon>Skeletonema</taxon>
        <taxon>Skeletonema marinoi-dohrnii complex</taxon>
    </lineage>
</organism>
<dbReference type="AlphaFoldDB" id="A0AAD8YA58"/>
<accession>A0AAD8YA58</accession>
<dbReference type="Gene3D" id="1.10.530.10">
    <property type="match status" value="1"/>
</dbReference>
<feature type="signal peptide" evidence="2">
    <location>
        <begin position="1"/>
        <end position="29"/>
    </location>
</feature>
<keyword evidence="2" id="KW-0732">Signal</keyword>
<comment type="caution">
    <text evidence="4">The sequence shown here is derived from an EMBL/GenBank/DDBJ whole genome shotgun (WGS) entry which is preliminary data.</text>
</comment>
<evidence type="ECO:0000313" key="4">
    <source>
        <dbReference type="EMBL" id="KAK1741757.1"/>
    </source>
</evidence>
<dbReference type="Pfam" id="PF01607">
    <property type="entry name" value="CBM_14"/>
    <property type="match status" value="1"/>
</dbReference>
<proteinExistence type="predicted"/>
<dbReference type="PROSITE" id="PS50940">
    <property type="entry name" value="CHIT_BIND_II"/>
    <property type="match status" value="1"/>
</dbReference>
<protein>
    <recommendedName>
        <fullName evidence="3">Chitin-binding type-2 domain-containing protein</fullName>
    </recommendedName>
</protein>
<name>A0AAD8YA58_9STRA</name>
<dbReference type="GO" id="GO:0005576">
    <property type="term" value="C:extracellular region"/>
    <property type="evidence" value="ECO:0007669"/>
    <property type="project" value="InterPro"/>
</dbReference>
<gene>
    <name evidence="4" type="ORF">QTG54_007330</name>
</gene>
<dbReference type="EMBL" id="JATAAI010000012">
    <property type="protein sequence ID" value="KAK1741757.1"/>
    <property type="molecule type" value="Genomic_DNA"/>
</dbReference>
<feature type="region of interest" description="Disordered" evidence="1">
    <location>
        <begin position="124"/>
        <end position="145"/>
    </location>
</feature>
<evidence type="ECO:0000313" key="5">
    <source>
        <dbReference type="Proteomes" id="UP001224775"/>
    </source>
</evidence>
<dbReference type="GO" id="GO:0008061">
    <property type="term" value="F:chitin binding"/>
    <property type="evidence" value="ECO:0007669"/>
    <property type="project" value="InterPro"/>
</dbReference>
<dbReference type="InterPro" id="IPR036508">
    <property type="entry name" value="Chitin-bd_dom_sf"/>
</dbReference>
<dbReference type="InterPro" id="IPR002557">
    <property type="entry name" value="Chitin-bd_dom"/>
</dbReference>
<evidence type="ECO:0000256" key="1">
    <source>
        <dbReference type="SAM" id="MobiDB-lite"/>
    </source>
</evidence>
<sequence length="573" mass="63739">MRRKSSCHSASYHLATSILALLLAAIIAAEETPTPIDPVNIDYLFEAFCFVPCKQWSLYTGQEWIPGTGCEKYHNCFNGKPTSWAQCGDGLRFDPFENHCEEASTVTCPPPGYITCPPTLSPTFPPSPSPSTQPSVEPTYYPTLSPTPPPQSIARDYIKSKRDEIERNVLVSYTNAGVAFPSTRYTFDGLMNGLDVIAVRGFGADDFKFNLYEGITNEWKKGLISLAAFLANAMVESIQYDSCDENNWQGLDGRYAISNSCGQEGYNYEDEECSLDFESSCPVVSSMEVTAVNGPIGYRFPPPFQCKPGTNNAGYWESSIGQLVQGSYSNVAGRTDIEGCCWWGRGALQTRGPCSIGKINYYLGKKGADLGRETLYPNIDFCKFPEALCASADDKNLRWNAGLFEWAERVQKYNADGWNYDDELDKFIQGGMSSNAFITTVSRIVSRKCHKQGCSEFEVRMLDQRIRHFFMIINNIFEMPILLATPNPTPIPTPDPTPKPTPMTMNPTAEIQNTNMPNIISTDETQNEVLVPTSPPPTFSDRLIRLEDNAARRKSYNPAPFLIASTFLLVCLL</sequence>
<dbReference type="SUPFAM" id="SSF57625">
    <property type="entry name" value="Invertebrate chitin-binding proteins"/>
    <property type="match status" value="1"/>
</dbReference>
<feature type="chain" id="PRO_5042022251" description="Chitin-binding type-2 domain-containing protein" evidence="2">
    <location>
        <begin position="30"/>
        <end position="573"/>
    </location>
</feature>
<dbReference type="Gene3D" id="2.170.140.10">
    <property type="entry name" value="Chitin binding domain"/>
    <property type="match status" value="1"/>
</dbReference>
<dbReference type="PANTHER" id="PTHR21113">
    <property type="entry name" value="AGAP001705-PA"/>
    <property type="match status" value="1"/>
</dbReference>
<feature type="compositionally biased region" description="Low complexity" evidence="1">
    <location>
        <begin position="132"/>
        <end position="144"/>
    </location>
</feature>
<reference evidence="4" key="1">
    <citation type="submission" date="2023-06" db="EMBL/GenBank/DDBJ databases">
        <title>Survivors Of The Sea: Transcriptome response of Skeletonema marinoi to long-term dormancy.</title>
        <authorList>
            <person name="Pinder M.I.M."/>
            <person name="Kourtchenko O."/>
            <person name="Robertson E.K."/>
            <person name="Larsson T."/>
            <person name="Maumus F."/>
            <person name="Osuna-Cruz C.M."/>
            <person name="Vancaester E."/>
            <person name="Stenow R."/>
            <person name="Vandepoele K."/>
            <person name="Ploug H."/>
            <person name="Bruchert V."/>
            <person name="Godhe A."/>
            <person name="Topel M."/>
        </authorList>
    </citation>
    <scope>NUCLEOTIDE SEQUENCE</scope>
    <source>
        <strain evidence="4">R05AC</strain>
    </source>
</reference>
<dbReference type="Proteomes" id="UP001224775">
    <property type="component" value="Unassembled WGS sequence"/>
</dbReference>
<feature type="domain" description="Chitin-binding type-2" evidence="3">
    <location>
        <begin position="50"/>
        <end position="110"/>
    </location>
</feature>
<dbReference type="PANTHER" id="PTHR21113:SF4">
    <property type="entry name" value="CHITIN-BINDING TYPE-4 DOMAIN-CONTAINING PROTEIN"/>
    <property type="match status" value="1"/>
</dbReference>
<keyword evidence="5" id="KW-1185">Reference proteome</keyword>
<evidence type="ECO:0000256" key="2">
    <source>
        <dbReference type="SAM" id="SignalP"/>
    </source>
</evidence>